<dbReference type="Proteomes" id="UP001359886">
    <property type="component" value="Unassembled WGS sequence"/>
</dbReference>
<comment type="caution">
    <text evidence="2">The sequence shown here is derived from an EMBL/GenBank/DDBJ whole genome shotgun (WGS) entry which is preliminary data.</text>
</comment>
<sequence>MAERNLNEAVRRLGRISYTVCLAWVIVPTALAAVSGRASPGPALLSTRASGRDDVIRAVMRLYPPSGVFGLVLALLTGIAVMVLPAAARAQQSPPGDQRSAGAPAPDPVTENLATLAEQAERHWKFRVFVDDKEVGFHHFYLDVVGDRHVLRSVADFEYKVLFLTLYRYGHENREVWDGHCLTRIESATDANGKPFAVDGRRLEDRFVVQGSKGEHDLPECVMSFAYWNPEFLSASRLLNTQTGEYLEVDISEPQPDRLDVGGRETEAWRYRLQAEKLELDLWYSDNDEWLGLRTRYENGRTLRYQLESGPQSPAGIMTAL</sequence>
<keyword evidence="1" id="KW-0812">Transmembrane</keyword>
<dbReference type="Pfam" id="PF19630">
    <property type="entry name" value="DUF6134"/>
    <property type="match status" value="1"/>
</dbReference>
<protein>
    <submittedName>
        <fullName evidence="2">DUF6134 family protein</fullName>
    </submittedName>
</protein>
<dbReference type="AlphaFoldDB" id="A0AAW9RAF1"/>
<name>A0AAW9RAF1_9GAMM</name>
<accession>A0AAW9RAF1</accession>
<dbReference type="EMBL" id="JAZHOG010000009">
    <property type="protein sequence ID" value="MEJ8568660.1"/>
    <property type="molecule type" value="Genomic_DNA"/>
</dbReference>
<proteinExistence type="predicted"/>
<evidence type="ECO:0000313" key="3">
    <source>
        <dbReference type="Proteomes" id="UP001359886"/>
    </source>
</evidence>
<keyword evidence="1" id="KW-0472">Membrane</keyword>
<keyword evidence="1" id="KW-1133">Transmembrane helix</keyword>
<feature type="transmembrane region" description="Helical" evidence="1">
    <location>
        <begin position="68"/>
        <end position="88"/>
    </location>
</feature>
<dbReference type="InterPro" id="IPR045767">
    <property type="entry name" value="DUF6134"/>
</dbReference>
<keyword evidence="3" id="KW-1185">Reference proteome</keyword>
<organism evidence="2 3">
    <name type="scientific">Elongatibacter sediminis</name>
    <dbReference type="NCBI Taxonomy" id="3119006"/>
    <lineage>
        <taxon>Bacteria</taxon>
        <taxon>Pseudomonadati</taxon>
        <taxon>Pseudomonadota</taxon>
        <taxon>Gammaproteobacteria</taxon>
        <taxon>Chromatiales</taxon>
        <taxon>Wenzhouxiangellaceae</taxon>
        <taxon>Elongatibacter</taxon>
    </lineage>
</organism>
<gene>
    <name evidence="2" type="ORF">V3330_13590</name>
</gene>
<evidence type="ECO:0000256" key="1">
    <source>
        <dbReference type="SAM" id="Phobius"/>
    </source>
</evidence>
<evidence type="ECO:0000313" key="2">
    <source>
        <dbReference type="EMBL" id="MEJ8568660.1"/>
    </source>
</evidence>
<dbReference type="RefSeq" id="WP_354695983.1">
    <property type="nucleotide sequence ID" value="NZ_JAZHOG010000009.1"/>
</dbReference>
<reference evidence="2 3" key="1">
    <citation type="submission" date="2024-02" db="EMBL/GenBank/DDBJ databases">
        <title>A novel Wenzhouxiangellaceae bacterium, isolated from coastal sediments.</title>
        <authorList>
            <person name="Du Z.-J."/>
            <person name="Ye Y.-Q."/>
            <person name="Zhang X.-Y."/>
        </authorList>
    </citation>
    <scope>NUCLEOTIDE SEQUENCE [LARGE SCALE GENOMIC DNA]</scope>
    <source>
        <strain evidence="2 3">CH-27</strain>
    </source>
</reference>